<dbReference type="Pfam" id="PF05128">
    <property type="entry name" value="DUF697"/>
    <property type="match status" value="1"/>
</dbReference>
<evidence type="ECO:0000313" key="10">
    <source>
        <dbReference type="Proteomes" id="UP000199585"/>
    </source>
</evidence>
<dbReference type="AlphaFoldDB" id="A0A1H8AIG9"/>
<comment type="subcellular location">
    <subcellularLocation>
        <location evidence="1">Cell inner membrane</location>
        <topology evidence="1">Multi-pass membrane protein</topology>
    </subcellularLocation>
</comment>
<keyword evidence="6 8" id="KW-1133">Transmembrane helix</keyword>
<dbReference type="PANTHER" id="PTHR39342">
    <property type="entry name" value="UPF0283 MEMBRANE PROTEIN YCJF"/>
    <property type="match status" value="1"/>
</dbReference>
<proteinExistence type="inferred from homology"/>
<evidence type="ECO:0000256" key="8">
    <source>
        <dbReference type="SAM" id="Phobius"/>
    </source>
</evidence>
<feature type="transmembrane region" description="Helical" evidence="8">
    <location>
        <begin position="50"/>
        <end position="68"/>
    </location>
</feature>
<dbReference type="InterPro" id="IPR006507">
    <property type="entry name" value="UPF0283"/>
</dbReference>
<evidence type="ECO:0000256" key="3">
    <source>
        <dbReference type="ARBA" id="ARBA00022475"/>
    </source>
</evidence>
<dbReference type="NCBIfam" id="TIGR01620">
    <property type="entry name" value="hyp_HI0043"/>
    <property type="match status" value="1"/>
</dbReference>
<gene>
    <name evidence="9" type="ORF">SAMN04488003_103176</name>
</gene>
<name>A0A1H8AIG9_9RHOB</name>
<protein>
    <submittedName>
        <fullName evidence="9">Putative membrane protein</fullName>
    </submittedName>
</protein>
<evidence type="ECO:0000256" key="5">
    <source>
        <dbReference type="ARBA" id="ARBA00022692"/>
    </source>
</evidence>
<dbReference type="InterPro" id="IPR021147">
    <property type="entry name" value="DUF697"/>
</dbReference>
<comment type="similarity">
    <text evidence="2">Belongs to the UPF0283 family.</text>
</comment>
<sequence>MKRPVLIDMEEAATVTPATAPMLTDDAPTGAAMQTVAALATRRASPLAKWFWSLLVTIIGFVVSLSAWNFVNGLIAQNPVLGLVFAALLVLFCCVLLAIAVRELQAFSRLHRIDRVQVDAATAHAGGDLVLARDVVAQLTRLYAGRADTESGRKALAEREAEVMDADGLLDLAERSLLVPLDARAVLQVQAAARQVAVVTAVVPLALADVATALASNLRMIRQIAEIYGGRSGTLGSLRLVRTVVGHLVATGAVAVGDDLIQSVAGGGILSKVSRRFGEGVVNGALTARVGIAAIEVCRPLPFNALPRPSVTGTVQRALTGLFGGGGGRAD</sequence>
<accession>A0A1H8AIG9</accession>
<keyword evidence="5 8" id="KW-0812">Transmembrane</keyword>
<keyword evidence="4" id="KW-0997">Cell inner membrane</keyword>
<evidence type="ECO:0000313" key="9">
    <source>
        <dbReference type="EMBL" id="SEM70296.1"/>
    </source>
</evidence>
<dbReference type="PANTHER" id="PTHR39342:SF1">
    <property type="entry name" value="UPF0283 MEMBRANE PROTEIN YCJF"/>
    <property type="match status" value="1"/>
</dbReference>
<evidence type="ECO:0000256" key="1">
    <source>
        <dbReference type="ARBA" id="ARBA00004429"/>
    </source>
</evidence>
<feature type="transmembrane region" description="Helical" evidence="8">
    <location>
        <begin position="80"/>
        <end position="101"/>
    </location>
</feature>
<evidence type="ECO:0000256" key="7">
    <source>
        <dbReference type="ARBA" id="ARBA00023136"/>
    </source>
</evidence>
<keyword evidence="3" id="KW-1003">Cell membrane</keyword>
<dbReference type="Proteomes" id="UP000199585">
    <property type="component" value="Unassembled WGS sequence"/>
</dbReference>
<evidence type="ECO:0000256" key="2">
    <source>
        <dbReference type="ARBA" id="ARBA00008255"/>
    </source>
</evidence>
<evidence type="ECO:0000256" key="4">
    <source>
        <dbReference type="ARBA" id="ARBA00022519"/>
    </source>
</evidence>
<evidence type="ECO:0000256" key="6">
    <source>
        <dbReference type="ARBA" id="ARBA00022989"/>
    </source>
</evidence>
<dbReference type="STRING" id="245187.SAMN04488003_103176"/>
<organism evidence="9 10">
    <name type="scientific">Loktanella fryxellensis</name>
    <dbReference type="NCBI Taxonomy" id="245187"/>
    <lineage>
        <taxon>Bacteria</taxon>
        <taxon>Pseudomonadati</taxon>
        <taxon>Pseudomonadota</taxon>
        <taxon>Alphaproteobacteria</taxon>
        <taxon>Rhodobacterales</taxon>
        <taxon>Roseobacteraceae</taxon>
        <taxon>Loktanella</taxon>
    </lineage>
</organism>
<dbReference type="EMBL" id="FOCI01000003">
    <property type="protein sequence ID" value="SEM70296.1"/>
    <property type="molecule type" value="Genomic_DNA"/>
</dbReference>
<reference evidence="9 10" key="1">
    <citation type="submission" date="2016-10" db="EMBL/GenBank/DDBJ databases">
        <authorList>
            <person name="de Groot N.N."/>
        </authorList>
    </citation>
    <scope>NUCLEOTIDE SEQUENCE [LARGE SCALE GENOMIC DNA]</scope>
    <source>
        <strain evidence="9 10">DSM 16213</strain>
    </source>
</reference>
<dbReference type="GO" id="GO:0005886">
    <property type="term" value="C:plasma membrane"/>
    <property type="evidence" value="ECO:0007669"/>
    <property type="project" value="UniProtKB-SubCell"/>
</dbReference>
<keyword evidence="7 8" id="KW-0472">Membrane</keyword>
<keyword evidence="10" id="KW-1185">Reference proteome</keyword>